<feature type="domain" description="Methyltransferase" evidence="1">
    <location>
        <begin position="37"/>
        <end position="130"/>
    </location>
</feature>
<dbReference type="SUPFAM" id="SSF53335">
    <property type="entry name" value="S-adenosyl-L-methionine-dependent methyltransferases"/>
    <property type="match status" value="1"/>
</dbReference>
<dbReference type="EMBL" id="AP021881">
    <property type="protein sequence ID" value="BBP02005.1"/>
    <property type="molecule type" value="Genomic_DNA"/>
</dbReference>
<name>A0A809RKL1_9PROT</name>
<reference evidence="3" key="1">
    <citation type="submission" date="2019-11" db="EMBL/GenBank/DDBJ databases">
        <title>Isolation and characterization of a novel species in the genus Sulfuriferula.</title>
        <authorList>
            <person name="Mochizuki J."/>
            <person name="Kojima H."/>
            <person name="Fukui M."/>
        </authorList>
    </citation>
    <scope>NUCLEOTIDE SEQUENCE [LARGE SCALE GENOMIC DNA]</scope>
    <source>
        <strain evidence="3">SGTM</strain>
    </source>
</reference>
<sequence>MIGAWDARYNVPEYIFGTEPNIFLQQQVSRLQAGQHVLAVADGEGRNGVWLAQQGLLVDAVDSSAVAQSKARQLAESRKVDINFIHADLLNWDWGTARYDAVVGIFIQFATGAGRDAMFAGIKAATKSGGLVLLQGYTPRQLQYKTGGPPGAENMYTPTILQAYFADWDILLLKEHDAEINEGAHHSGMSALIDLVARKR</sequence>
<dbReference type="Gene3D" id="3.40.50.150">
    <property type="entry name" value="Vaccinia Virus protein VP39"/>
    <property type="match status" value="1"/>
</dbReference>
<accession>A0A809RKL1</accession>
<dbReference type="Proteomes" id="UP000463939">
    <property type="component" value="Chromosome"/>
</dbReference>
<dbReference type="Pfam" id="PF13649">
    <property type="entry name" value="Methyltransf_25"/>
    <property type="match status" value="1"/>
</dbReference>
<dbReference type="InterPro" id="IPR041698">
    <property type="entry name" value="Methyltransf_25"/>
</dbReference>
<keyword evidence="2" id="KW-0808">Transferase</keyword>
<dbReference type="AlphaFoldDB" id="A0A809RKL1"/>
<evidence type="ECO:0000313" key="2">
    <source>
        <dbReference type="EMBL" id="BBP02005.1"/>
    </source>
</evidence>
<organism evidence="2 3">
    <name type="scientific">Sulfuriferula nivalis</name>
    <dbReference type="NCBI Taxonomy" id="2675298"/>
    <lineage>
        <taxon>Bacteria</taxon>
        <taxon>Pseudomonadati</taxon>
        <taxon>Pseudomonadota</taxon>
        <taxon>Betaproteobacteria</taxon>
        <taxon>Nitrosomonadales</taxon>
        <taxon>Sulfuricellaceae</taxon>
        <taxon>Sulfuriferula</taxon>
    </lineage>
</organism>
<proteinExistence type="predicted"/>
<keyword evidence="3" id="KW-1185">Reference proteome</keyword>
<dbReference type="GO" id="GO:0032259">
    <property type="term" value="P:methylation"/>
    <property type="evidence" value="ECO:0007669"/>
    <property type="project" value="UniProtKB-KW"/>
</dbReference>
<dbReference type="KEGG" id="sniv:SFSGTM_27130"/>
<keyword evidence="2" id="KW-0489">Methyltransferase</keyword>
<dbReference type="InterPro" id="IPR029063">
    <property type="entry name" value="SAM-dependent_MTases_sf"/>
</dbReference>
<dbReference type="GO" id="GO:0008168">
    <property type="term" value="F:methyltransferase activity"/>
    <property type="evidence" value="ECO:0007669"/>
    <property type="project" value="UniProtKB-KW"/>
</dbReference>
<protein>
    <submittedName>
        <fullName evidence="2">SAM-dependent methyltransferase</fullName>
    </submittedName>
</protein>
<dbReference type="CDD" id="cd02440">
    <property type="entry name" value="AdoMet_MTases"/>
    <property type="match status" value="1"/>
</dbReference>
<evidence type="ECO:0000313" key="3">
    <source>
        <dbReference type="Proteomes" id="UP000463939"/>
    </source>
</evidence>
<gene>
    <name evidence="2" type="ORF">SFSGTM_27130</name>
</gene>
<evidence type="ECO:0000259" key="1">
    <source>
        <dbReference type="Pfam" id="PF13649"/>
    </source>
</evidence>
<dbReference type="RefSeq" id="WP_174237422.1">
    <property type="nucleotide sequence ID" value="NZ_AP021881.1"/>
</dbReference>